<feature type="compositionally biased region" description="Gly residues" evidence="1">
    <location>
        <begin position="46"/>
        <end position="66"/>
    </location>
</feature>
<evidence type="ECO:0000313" key="5">
    <source>
        <dbReference type="Proteomes" id="UP000267145"/>
    </source>
</evidence>
<evidence type="ECO:0000259" key="3">
    <source>
        <dbReference type="Pfam" id="PF24866"/>
    </source>
</evidence>
<feature type="compositionally biased region" description="Gly residues" evidence="1">
    <location>
        <begin position="79"/>
        <end position="94"/>
    </location>
</feature>
<keyword evidence="5" id="KW-1185">Reference proteome</keyword>
<dbReference type="RefSeq" id="XP_028498281.1">
    <property type="nucleotide sequence ID" value="XM_028634579.1"/>
</dbReference>
<feature type="signal peptide" evidence="2">
    <location>
        <begin position="1"/>
        <end position="19"/>
    </location>
</feature>
<feature type="compositionally biased region" description="Basic and acidic residues" evidence="1">
    <location>
        <begin position="32"/>
        <end position="42"/>
    </location>
</feature>
<evidence type="ECO:0000256" key="2">
    <source>
        <dbReference type="SAM" id="SignalP"/>
    </source>
</evidence>
<reference evidence="4 5" key="1">
    <citation type="submission" date="2018-10" db="EMBL/GenBank/DDBJ databases">
        <title>Genome sequence of Verticillium nonalfalfae VnAa140.</title>
        <authorList>
            <person name="Stajich J.E."/>
            <person name="Kasson M.T."/>
        </authorList>
    </citation>
    <scope>NUCLEOTIDE SEQUENCE [LARGE SCALE GENOMIC DNA]</scope>
    <source>
        <strain evidence="4 5">VnAa140</strain>
    </source>
</reference>
<feature type="domain" description="DUF7732" evidence="3">
    <location>
        <begin position="100"/>
        <end position="230"/>
    </location>
</feature>
<keyword evidence="2" id="KW-0732">Signal</keyword>
<feature type="region of interest" description="Disordered" evidence="1">
    <location>
        <begin position="32"/>
        <end position="94"/>
    </location>
</feature>
<organism evidence="4 5">
    <name type="scientific">Verticillium nonalfalfae</name>
    <dbReference type="NCBI Taxonomy" id="1051616"/>
    <lineage>
        <taxon>Eukaryota</taxon>
        <taxon>Fungi</taxon>
        <taxon>Dikarya</taxon>
        <taxon>Ascomycota</taxon>
        <taxon>Pezizomycotina</taxon>
        <taxon>Sordariomycetes</taxon>
        <taxon>Hypocreomycetidae</taxon>
        <taxon>Glomerellales</taxon>
        <taxon>Plectosphaerellaceae</taxon>
        <taxon>Verticillium</taxon>
    </lineage>
</organism>
<comment type="caution">
    <text evidence="4">The sequence shown here is derived from an EMBL/GenBank/DDBJ whole genome shotgun (WGS) entry which is preliminary data.</text>
</comment>
<proteinExistence type="predicted"/>
<sequence>MKIQTFLATVLTAFTFALALVAPEHHNVERIARNEHDSELWKRKGGGGGGRGGGGGGGGNRGGGGSRSSNSGRPPNTGGSQGGRTVGGSGPQPRFGGGRYYGGGAVAPYRAGNRSPVGFIAPFVLVGAAALYFWPGSWYGHRVQHYEFNNTHTFFNESANENQTKPVICGCIEELPCGCDEPQDRGDRDAFLNELIGNGSYAALNKSVIDVGERDGRSTLLLNGTLPNDTTLADANAESAAMHALVHNVGWWPMAGAALAAVLIA</sequence>
<dbReference type="PANTHER" id="PTHR42091">
    <property type="entry name" value="CONSERVED GLYCINE-RICH PROTEIN (AFU_ORTHOLOGUE AFUA_7G02440)"/>
    <property type="match status" value="1"/>
</dbReference>
<evidence type="ECO:0000256" key="1">
    <source>
        <dbReference type="SAM" id="MobiDB-lite"/>
    </source>
</evidence>
<gene>
    <name evidence="4" type="ORF">D7B24_000320</name>
</gene>
<dbReference type="PANTHER" id="PTHR42091:SF1">
    <property type="entry name" value="CONSERVED GLYCINE-RICH PROTEIN (AFU_ORTHOLOGUE AFUA_7G02440)"/>
    <property type="match status" value="1"/>
</dbReference>
<protein>
    <recommendedName>
        <fullName evidence="3">DUF7732 domain-containing protein</fullName>
    </recommendedName>
</protein>
<dbReference type="InterPro" id="IPR056634">
    <property type="entry name" value="DUF7732"/>
</dbReference>
<dbReference type="AlphaFoldDB" id="A0A3M9YHR8"/>
<dbReference type="GeneID" id="39604009"/>
<feature type="chain" id="PRO_5017921222" description="DUF7732 domain-containing protein" evidence="2">
    <location>
        <begin position="20"/>
        <end position="265"/>
    </location>
</feature>
<dbReference type="EMBL" id="RBVV01000010">
    <property type="protein sequence ID" value="RNJ60123.1"/>
    <property type="molecule type" value="Genomic_DNA"/>
</dbReference>
<accession>A0A3M9YHR8</accession>
<evidence type="ECO:0000313" key="4">
    <source>
        <dbReference type="EMBL" id="RNJ60123.1"/>
    </source>
</evidence>
<dbReference type="Proteomes" id="UP000267145">
    <property type="component" value="Unassembled WGS sequence"/>
</dbReference>
<dbReference type="STRING" id="1051616.A0A3M9YHR8"/>
<name>A0A3M9YHR8_9PEZI</name>
<dbReference type="Pfam" id="PF24866">
    <property type="entry name" value="DUF7732"/>
    <property type="match status" value="1"/>
</dbReference>